<evidence type="ECO:0000313" key="2">
    <source>
        <dbReference type="EMBL" id="TFK88247.1"/>
    </source>
</evidence>
<sequence length="390" mass="43237">MDQTRLDGDMVATAYTVVMDLNYLDMAAVCFTDISPDVAALCFNKIRTQNTRHAGDSDRREHMQPSHPCESRPWSLDSLQTAIACLTYDDNDATFKACPGQWTPLLCSDYLHAIRSGDFDLGVKKRYDRPCIPPRDVPSLLLSEFSSWMERFRRSDIRLGADLCISIATGMAVIASPSSPLGWEARGVALHCLLECLPHPNSPEYNPADDGVTFRAIAHHANNALLHFADALRKVNSGLEDDSELVLSAAARVCGNLRRFESLPEYGEAAGFPPPQFMEAMHDYLALWESREPDRLSKRPLFHQLRFRAMQKQVDAYRRGDRQRPFPAETSGDADSVDDLLRVCLQEWNLGNIEPGDGQLHAAAISRLTAIPETVPADGGLDGAYASSLS</sequence>
<dbReference type="EMBL" id="ML211120">
    <property type="protein sequence ID" value="TFK88247.1"/>
    <property type="molecule type" value="Genomic_DNA"/>
</dbReference>
<accession>A0A5C3PGT7</accession>
<protein>
    <submittedName>
        <fullName evidence="2">Uncharacterized protein</fullName>
    </submittedName>
</protein>
<feature type="compositionally biased region" description="Basic and acidic residues" evidence="1">
    <location>
        <begin position="53"/>
        <end position="64"/>
    </location>
</feature>
<proteinExistence type="predicted"/>
<keyword evidence="3" id="KW-1185">Reference proteome</keyword>
<evidence type="ECO:0000256" key="1">
    <source>
        <dbReference type="SAM" id="MobiDB-lite"/>
    </source>
</evidence>
<gene>
    <name evidence="2" type="ORF">K466DRAFT_564887</name>
</gene>
<reference evidence="2 3" key="1">
    <citation type="journal article" date="2019" name="Nat. Ecol. Evol.">
        <title>Megaphylogeny resolves global patterns of mushroom evolution.</title>
        <authorList>
            <person name="Varga T."/>
            <person name="Krizsan K."/>
            <person name="Foldi C."/>
            <person name="Dima B."/>
            <person name="Sanchez-Garcia M."/>
            <person name="Sanchez-Ramirez S."/>
            <person name="Szollosi G.J."/>
            <person name="Szarkandi J.G."/>
            <person name="Papp V."/>
            <person name="Albert L."/>
            <person name="Andreopoulos W."/>
            <person name="Angelini C."/>
            <person name="Antonin V."/>
            <person name="Barry K.W."/>
            <person name="Bougher N.L."/>
            <person name="Buchanan P."/>
            <person name="Buyck B."/>
            <person name="Bense V."/>
            <person name="Catcheside P."/>
            <person name="Chovatia M."/>
            <person name="Cooper J."/>
            <person name="Damon W."/>
            <person name="Desjardin D."/>
            <person name="Finy P."/>
            <person name="Geml J."/>
            <person name="Haridas S."/>
            <person name="Hughes K."/>
            <person name="Justo A."/>
            <person name="Karasinski D."/>
            <person name="Kautmanova I."/>
            <person name="Kiss B."/>
            <person name="Kocsube S."/>
            <person name="Kotiranta H."/>
            <person name="LaButti K.M."/>
            <person name="Lechner B.E."/>
            <person name="Liimatainen K."/>
            <person name="Lipzen A."/>
            <person name="Lukacs Z."/>
            <person name="Mihaltcheva S."/>
            <person name="Morgado L.N."/>
            <person name="Niskanen T."/>
            <person name="Noordeloos M.E."/>
            <person name="Ohm R.A."/>
            <person name="Ortiz-Santana B."/>
            <person name="Ovrebo C."/>
            <person name="Racz N."/>
            <person name="Riley R."/>
            <person name="Savchenko A."/>
            <person name="Shiryaev A."/>
            <person name="Soop K."/>
            <person name="Spirin V."/>
            <person name="Szebenyi C."/>
            <person name="Tomsovsky M."/>
            <person name="Tulloss R.E."/>
            <person name="Uehling J."/>
            <person name="Grigoriev I.V."/>
            <person name="Vagvolgyi C."/>
            <person name="Papp T."/>
            <person name="Martin F.M."/>
            <person name="Miettinen O."/>
            <person name="Hibbett D.S."/>
            <person name="Nagy L.G."/>
        </authorList>
    </citation>
    <scope>NUCLEOTIDE SEQUENCE [LARGE SCALE GENOMIC DNA]</scope>
    <source>
        <strain evidence="2 3">HHB13444</strain>
    </source>
</reference>
<dbReference type="AlphaFoldDB" id="A0A5C3PGT7"/>
<feature type="region of interest" description="Disordered" evidence="1">
    <location>
        <begin position="53"/>
        <end position="72"/>
    </location>
</feature>
<dbReference type="InParanoid" id="A0A5C3PGT7"/>
<organism evidence="2 3">
    <name type="scientific">Polyporus arcularius HHB13444</name>
    <dbReference type="NCBI Taxonomy" id="1314778"/>
    <lineage>
        <taxon>Eukaryota</taxon>
        <taxon>Fungi</taxon>
        <taxon>Dikarya</taxon>
        <taxon>Basidiomycota</taxon>
        <taxon>Agaricomycotina</taxon>
        <taxon>Agaricomycetes</taxon>
        <taxon>Polyporales</taxon>
        <taxon>Polyporaceae</taxon>
        <taxon>Polyporus</taxon>
    </lineage>
</organism>
<evidence type="ECO:0000313" key="3">
    <source>
        <dbReference type="Proteomes" id="UP000308197"/>
    </source>
</evidence>
<dbReference type="Proteomes" id="UP000308197">
    <property type="component" value="Unassembled WGS sequence"/>
</dbReference>
<name>A0A5C3PGT7_9APHY</name>